<organism evidence="1 2">
    <name type="scientific">Portunus trituberculatus</name>
    <name type="common">Swimming crab</name>
    <name type="synonym">Neptunus trituberculatus</name>
    <dbReference type="NCBI Taxonomy" id="210409"/>
    <lineage>
        <taxon>Eukaryota</taxon>
        <taxon>Metazoa</taxon>
        <taxon>Ecdysozoa</taxon>
        <taxon>Arthropoda</taxon>
        <taxon>Crustacea</taxon>
        <taxon>Multicrustacea</taxon>
        <taxon>Malacostraca</taxon>
        <taxon>Eumalacostraca</taxon>
        <taxon>Eucarida</taxon>
        <taxon>Decapoda</taxon>
        <taxon>Pleocyemata</taxon>
        <taxon>Brachyura</taxon>
        <taxon>Eubrachyura</taxon>
        <taxon>Portunoidea</taxon>
        <taxon>Portunidae</taxon>
        <taxon>Portuninae</taxon>
        <taxon>Portunus</taxon>
    </lineage>
</organism>
<evidence type="ECO:0000313" key="1">
    <source>
        <dbReference type="EMBL" id="MPD03088.1"/>
    </source>
</evidence>
<sequence>MNEIELKLFPAACVGVGRIACTDCILKIMELGKKSADARQGSIFAEYAGGCLGSVLSYHSNSFLPT</sequence>
<gene>
    <name evidence="1" type="ORF">E2C01_098707</name>
</gene>
<dbReference type="EMBL" id="VSRR010134578">
    <property type="protein sequence ID" value="MPD03088.1"/>
    <property type="molecule type" value="Genomic_DNA"/>
</dbReference>
<protein>
    <submittedName>
        <fullName evidence="1">Uncharacterized protein</fullName>
    </submittedName>
</protein>
<proteinExistence type="predicted"/>
<reference evidence="1 2" key="1">
    <citation type="submission" date="2019-05" db="EMBL/GenBank/DDBJ databases">
        <title>Another draft genome of Portunus trituberculatus and its Hox gene families provides insights of decapod evolution.</title>
        <authorList>
            <person name="Jeong J.-H."/>
            <person name="Song I."/>
            <person name="Kim S."/>
            <person name="Choi T."/>
            <person name="Kim D."/>
            <person name="Ryu S."/>
            <person name="Kim W."/>
        </authorList>
    </citation>
    <scope>NUCLEOTIDE SEQUENCE [LARGE SCALE GENOMIC DNA]</scope>
    <source>
        <tissue evidence="1">Muscle</tissue>
    </source>
</reference>
<accession>A0A5B7KCS6</accession>
<keyword evidence="2" id="KW-1185">Reference proteome</keyword>
<name>A0A5B7KCS6_PORTR</name>
<dbReference type="Proteomes" id="UP000324222">
    <property type="component" value="Unassembled WGS sequence"/>
</dbReference>
<comment type="caution">
    <text evidence="1">The sequence shown here is derived from an EMBL/GenBank/DDBJ whole genome shotgun (WGS) entry which is preliminary data.</text>
</comment>
<dbReference type="AlphaFoldDB" id="A0A5B7KCS6"/>
<evidence type="ECO:0000313" key="2">
    <source>
        <dbReference type="Proteomes" id="UP000324222"/>
    </source>
</evidence>